<reference evidence="1 2" key="1">
    <citation type="journal article" date="2013" name="Nat. Commun.">
        <title>The evolution and pathogenic mechanisms of the rice sheath blight pathogen.</title>
        <authorList>
            <person name="Zheng A."/>
            <person name="Lin R."/>
            <person name="Xu L."/>
            <person name="Qin P."/>
            <person name="Tang C."/>
            <person name="Ai P."/>
            <person name="Zhang D."/>
            <person name="Liu Y."/>
            <person name="Sun Z."/>
            <person name="Feng H."/>
            <person name="Wang Y."/>
            <person name="Chen Y."/>
            <person name="Liang X."/>
            <person name="Fu R."/>
            <person name="Li Q."/>
            <person name="Zhang J."/>
            <person name="Yu X."/>
            <person name="Xie Z."/>
            <person name="Ding L."/>
            <person name="Guan P."/>
            <person name="Tang J."/>
            <person name="Liang Y."/>
            <person name="Wang S."/>
            <person name="Deng Q."/>
            <person name="Li S."/>
            <person name="Zhu J."/>
            <person name="Wang L."/>
            <person name="Liu H."/>
            <person name="Li P."/>
        </authorList>
    </citation>
    <scope>NUCLEOTIDE SEQUENCE [LARGE SCALE GENOMIC DNA]</scope>
    <source>
        <strain evidence="2">AG-1 IA</strain>
    </source>
</reference>
<keyword evidence="2" id="KW-1185">Reference proteome</keyword>
<proteinExistence type="predicted"/>
<dbReference type="Proteomes" id="UP000011668">
    <property type="component" value="Unassembled WGS sequence"/>
</dbReference>
<comment type="caution">
    <text evidence="1">The sequence shown here is derived from an EMBL/GenBank/DDBJ whole genome shotgun (WGS) entry which is preliminary data.</text>
</comment>
<organism evidence="1 2">
    <name type="scientific">Thanatephorus cucumeris (strain AG1-IA)</name>
    <name type="common">Rice sheath blight fungus</name>
    <name type="synonym">Rhizoctonia solani</name>
    <dbReference type="NCBI Taxonomy" id="983506"/>
    <lineage>
        <taxon>Eukaryota</taxon>
        <taxon>Fungi</taxon>
        <taxon>Dikarya</taxon>
        <taxon>Basidiomycota</taxon>
        <taxon>Agaricomycotina</taxon>
        <taxon>Agaricomycetes</taxon>
        <taxon>Cantharellales</taxon>
        <taxon>Ceratobasidiaceae</taxon>
        <taxon>Rhizoctonia</taxon>
        <taxon>Rhizoctonia solani AG-1</taxon>
    </lineage>
</organism>
<dbReference type="EMBL" id="AFRT01000364">
    <property type="protein sequence ID" value="ELU44287.1"/>
    <property type="molecule type" value="Genomic_DNA"/>
</dbReference>
<protein>
    <submittedName>
        <fullName evidence="1">Uncharacterized protein</fullName>
    </submittedName>
</protein>
<evidence type="ECO:0000313" key="1">
    <source>
        <dbReference type="EMBL" id="ELU44287.1"/>
    </source>
</evidence>
<name>L8X5C8_THACA</name>
<sequence>MRKLSITCRGFKFDVDSGHCRSAVIMAVYLLRSDTAWCLFWAPCMYMKVAQPVTTWGTYGR</sequence>
<gene>
    <name evidence="1" type="ORF">AG1IA_01694</name>
</gene>
<accession>L8X5C8</accession>
<dbReference type="HOGENOM" id="CLU_2924313_0_0_1"/>
<dbReference type="AlphaFoldDB" id="L8X5C8"/>
<evidence type="ECO:0000313" key="2">
    <source>
        <dbReference type="Proteomes" id="UP000011668"/>
    </source>
</evidence>